<feature type="region of interest" description="Disordered" evidence="5">
    <location>
        <begin position="1"/>
        <end position="47"/>
    </location>
</feature>
<dbReference type="GO" id="GO:0005886">
    <property type="term" value="C:plasma membrane"/>
    <property type="evidence" value="ECO:0007669"/>
    <property type="project" value="TreeGrafter"/>
</dbReference>
<evidence type="ECO:0000259" key="7">
    <source>
        <dbReference type="Pfam" id="PF03168"/>
    </source>
</evidence>
<dbReference type="AlphaFoldDB" id="A0AA41VUT0"/>
<keyword evidence="2 6" id="KW-0812">Transmembrane</keyword>
<sequence length="259" mass="28236">MTTRNGEEEQHHQNHTAIRLPPSSTSTHHPPNHNHNNSNRYYPTHNYPTHSTSSSRASFKGCCCCLFLLLTFLGLLVLAVILIIVLAVKPKKPQFELQQVSVQYVGIAAATSGAAISSNSIVPSASLSFNIKMIFTAVNPNKVGIQYSPTQFDVMYRGVPLGRASVPGFDQPAHSVRQVQTTISVDRVNLLQAEATDLVKDATLYDRVELRITGDVGAKIRLLDITSPKVKVSVDCAIVISPRKSSLTYKQCGVDGLNV</sequence>
<feature type="transmembrane region" description="Helical" evidence="6">
    <location>
        <begin position="66"/>
        <end position="88"/>
    </location>
</feature>
<keyword evidence="9" id="KW-1185">Reference proteome</keyword>
<evidence type="ECO:0000313" key="9">
    <source>
        <dbReference type="Proteomes" id="UP001177140"/>
    </source>
</evidence>
<feature type="compositionally biased region" description="Basic and acidic residues" evidence="5">
    <location>
        <begin position="1"/>
        <end position="12"/>
    </location>
</feature>
<proteinExistence type="predicted"/>
<dbReference type="SUPFAM" id="SSF117070">
    <property type="entry name" value="LEA14-like"/>
    <property type="match status" value="1"/>
</dbReference>
<dbReference type="Gene3D" id="2.60.40.1820">
    <property type="match status" value="1"/>
</dbReference>
<evidence type="ECO:0000256" key="1">
    <source>
        <dbReference type="ARBA" id="ARBA00004167"/>
    </source>
</evidence>
<dbReference type="PANTHER" id="PTHR31234">
    <property type="entry name" value="LATE EMBRYOGENESIS ABUNDANT (LEA) HYDROXYPROLINE-RICH GLYCOPROTEIN FAMILY"/>
    <property type="match status" value="1"/>
</dbReference>
<dbReference type="GO" id="GO:0098542">
    <property type="term" value="P:defense response to other organism"/>
    <property type="evidence" value="ECO:0007669"/>
    <property type="project" value="InterPro"/>
</dbReference>
<evidence type="ECO:0000256" key="2">
    <source>
        <dbReference type="ARBA" id="ARBA00022692"/>
    </source>
</evidence>
<dbReference type="EMBL" id="JAJJMA010298001">
    <property type="protein sequence ID" value="MCL7047857.1"/>
    <property type="molecule type" value="Genomic_DNA"/>
</dbReference>
<organism evidence="8 9">
    <name type="scientific">Papaver nudicaule</name>
    <name type="common">Iceland poppy</name>
    <dbReference type="NCBI Taxonomy" id="74823"/>
    <lineage>
        <taxon>Eukaryota</taxon>
        <taxon>Viridiplantae</taxon>
        <taxon>Streptophyta</taxon>
        <taxon>Embryophyta</taxon>
        <taxon>Tracheophyta</taxon>
        <taxon>Spermatophyta</taxon>
        <taxon>Magnoliopsida</taxon>
        <taxon>Ranunculales</taxon>
        <taxon>Papaveraceae</taxon>
        <taxon>Papaveroideae</taxon>
        <taxon>Papaver</taxon>
    </lineage>
</organism>
<evidence type="ECO:0000256" key="6">
    <source>
        <dbReference type="SAM" id="Phobius"/>
    </source>
</evidence>
<keyword evidence="4 6" id="KW-0472">Membrane</keyword>
<dbReference type="Proteomes" id="UP001177140">
    <property type="component" value="Unassembled WGS sequence"/>
</dbReference>
<comment type="caution">
    <text evidence="8">The sequence shown here is derived from an EMBL/GenBank/DDBJ whole genome shotgun (WGS) entry which is preliminary data.</text>
</comment>
<evidence type="ECO:0000256" key="3">
    <source>
        <dbReference type="ARBA" id="ARBA00022989"/>
    </source>
</evidence>
<evidence type="ECO:0000256" key="5">
    <source>
        <dbReference type="SAM" id="MobiDB-lite"/>
    </source>
</evidence>
<accession>A0AA41VUT0</accession>
<name>A0AA41VUT0_PAPNU</name>
<dbReference type="PANTHER" id="PTHR31234:SF8">
    <property type="entry name" value="EXPRESSED PROTEIN"/>
    <property type="match status" value="1"/>
</dbReference>
<dbReference type="InterPro" id="IPR004864">
    <property type="entry name" value="LEA_2"/>
</dbReference>
<reference evidence="8" key="1">
    <citation type="submission" date="2022-03" db="EMBL/GenBank/DDBJ databases">
        <title>A functionally conserved STORR gene fusion in Papaver species that diverged 16.8 million years ago.</title>
        <authorList>
            <person name="Catania T."/>
        </authorList>
    </citation>
    <scope>NUCLEOTIDE SEQUENCE</scope>
    <source>
        <strain evidence="8">S-191538</strain>
    </source>
</reference>
<feature type="domain" description="Late embryogenesis abundant protein LEA-2 subgroup" evidence="7">
    <location>
        <begin position="138"/>
        <end position="236"/>
    </location>
</feature>
<evidence type="ECO:0000313" key="8">
    <source>
        <dbReference type="EMBL" id="MCL7047857.1"/>
    </source>
</evidence>
<protein>
    <recommendedName>
        <fullName evidence="7">Late embryogenesis abundant protein LEA-2 subgroup domain-containing protein</fullName>
    </recommendedName>
</protein>
<comment type="subcellular location">
    <subcellularLocation>
        <location evidence="1">Membrane</location>
        <topology evidence="1">Single-pass membrane protein</topology>
    </subcellularLocation>
</comment>
<dbReference type="Pfam" id="PF03168">
    <property type="entry name" value="LEA_2"/>
    <property type="match status" value="1"/>
</dbReference>
<gene>
    <name evidence="8" type="ORF">MKW94_029074</name>
</gene>
<evidence type="ECO:0000256" key="4">
    <source>
        <dbReference type="ARBA" id="ARBA00023136"/>
    </source>
</evidence>
<feature type="compositionally biased region" description="Low complexity" evidence="5">
    <location>
        <begin position="21"/>
        <end position="39"/>
    </location>
</feature>
<dbReference type="InterPro" id="IPR044839">
    <property type="entry name" value="NDR1-like"/>
</dbReference>
<keyword evidence="3 6" id="KW-1133">Transmembrane helix</keyword>